<gene>
    <name evidence="2" type="ORF">JE024_10835</name>
</gene>
<dbReference type="Pfam" id="PF13560">
    <property type="entry name" value="HTH_31"/>
    <property type="match status" value="1"/>
</dbReference>
<dbReference type="Pfam" id="PF19054">
    <property type="entry name" value="DUF5753"/>
    <property type="match status" value="1"/>
</dbReference>
<dbReference type="CDD" id="cd00093">
    <property type="entry name" value="HTH_XRE"/>
    <property type="match status" value="1"/>
</dbReference>
<evidence type="ECO:0000313" key="2">
    <source>
        <dbReference type="EMBL" id="MBM9619213.1"/>
    </source>
</evidence>
<accession>A0ABS2UNT3</accession>
<proteinExistence type="predicted"/>
<organism evidence="2 3">
    <name type="scientific">Streptomyces zhihengii</name>
    <dbReference type="NCBI Taxonomy" id="1818004"/>
    <lineage>
        <taxon>Bacteria</taxon>
        <taxon>Bacillati</taxon>
        <taxon>Actinomycetota</taxon>
        <taxon>Actinomycetes</taxon>
        <taxon>Kitasatosporales</taxon>
        <taxon>Streptomycetaceae</taxon>
        <taxon>Streptomyces</taxon>
    </lineage>
</organism>
<keyword evidence="3" id="KW-1185">Reference proteome</keyword>
<evidence type="ECO:0000259" key="1">
    <source>
        <dbReference type="PROSITE" id="PS50943"/>
    </source>
</evidence>
<evidence type="ECO:0000313" key="3">
    <source>
        <dbReference type="Proteomes" id="UP000664109"/>
    </source>
</evidence>
<dbReference type="SUPFAM" id="SSF47413">
    <property type="entry name" value="lambda repressor-like DNA-binding domains"/>
    <property type="match status" value="1"/>
</dbReference>
<dbReference type="Proteomes" id="UP000664109">
    <property type="component" value="Unassembled WGS sequence"/>
</dbReference>
<reference evidence="2 3" key="1">
    <citation type="journal article" date="2016" name="Arch. Microbiol.">
        <title>Streptomyces zhihengii sp. nov., isolated from rhizospheric soil of Psammosilene tunicoides.</title>
        <authorList>
            <person name="Huang M.J."/>
            <person name="Fei J.J."/>
            <person name="Salam N."/>
            <person name="Kim C.J."/>
            <person name="Hozzein W.N."/>
            <person name="Xiao M."/>
            <person name="Huang H.Q."/>
            <person name="Li W.J."/>
        </authorList>
    </citation>
    <scope>NUCLEOTIDE SEQUENCE [LARGE SCALE GENOMIC DNA]</scope>
    <source>
        <strain evidence="2 3">YIM T102</strain>
    </source>
</reference>
<dbReference type="EMBL" id="JAFEJA010000001">
    <property type="protein sequence ID" value="MBM9619213.1"/>
    <property type="molecule type" value="Genomic_DNA"/>
</dbReference>
<dbReference type="Gene3D" id="1.10.260.40">
    <property type="entry name" value="lambda repressor-like DNA-binding domains"/>
    <property type="match status" value="1"/>
</dbReference>
<dbReference type="PROSITE" id="PS50943">
    <property type="entry name" value="HTH_CROC1"/>
    <property type="match status" value="1"/>
</dbReference>
<name>A0ABS2UNT3_9ACTN</name>
<sequence length="282" mass="31139">MRETRNSRTAKEKAEGGDLPGVWSAYGKLLQHLRKRAGLSQQMLAEAIGYSQEQVASVEQGRRPAKTLFTTAADRVLEARGVLEVLQDDVDRAKLPQFFRNFALIEAEVVSRFSYDPLLVPGLLQTEAYARAVFAGHCPPLSEETVDQHTEARLSRQKLLTRVPLAELSFIVSEEALRDPVGDADVMRGQWRRILEVGAVRNVAIQVMPAGRGFHPGKNGGFVVVETNDHRHLGYFESQGVGCVVQGAAEVSAFGLRYGKLRSQALNVEESARLVERMVGET</sequence>
<dbReference type="InterPro" id="IPR043917">
    <property type="entry name" value="DUF5753"/>
</dbReference>
<dbReference type="InterPro" id="IPR010982">
    <property type="entry name" value="Lambda_DNA-bd_dom_sf"/>
</dbReference>
<protein>
    <submittedName>
        <fullName evidence="2">Helix-turn-helix transcriptional regulator</fullName>
    </submittedName>
</protein>
<comment type="caution">
    <text evidence="2">The sequence shown here is derived from an EMBL/GenBank/DDBJ whole genome shotgun (WGS) entry which is preliminary data.</text>
</comment>
<feature type="domain" description="HTH cro/C1-type" evidence="1">
    <location>
        <begin position="30"/>
        <end position="63"/>
    </location>
</feature>
<dbReference type="RefSeq" id="WP_205373383.1">
    <property type="nucleotide sequence ID" value="NZ_JAFEJA010000001.1"/>
</dbReference>
<dbReference type="InterPro" id="IPR001387">
    <property type="entry name" value="Cro/C1-type_HTH"/>
</dbReference>
<dbReference type="SMART" id="SM00530">
    <property type="entry name" value="HTH_XRE"/>
    <property type="match status" value="1"/>
</dbReference>